<dbReference type="EMBL" id="CP002305">
    <property type="protein sequence ID" value="ADQ18063.1"/>
    <property type="molecule type" value="Genomic_DNA"/>
</dbReference>
<evidence type="ECO:0000313" key="8">
    <source>
        <dbReference type="Proteomes" id="UP000007435"/>
    </source>
</evidence>
<sequence length="181" mass="20691">MARILPLFKTEYELARGIIRGEGKAQRAFYEKYSAKFLGICARYIKDRMAAEDVMVESMMRIFEKCSQFDFQGSFEGWCRRLVVNQALGYIRANKPQETDIEEVKDLATWADAGLEAQDLLRLIHELPSGYKSVFNLYAIEGYSHAEIAEILGISEGTSKSQLSRARSVLQERLNNNTVYL</sequence>
<evidence type="ECO:0000259" key="6">
    <source>
        <dbReference type="Pfam" id="PF08281"/>
    </source>
</evidence>
<dbReference type="RefSeq" id="WP_013409104.1">
    <property type="nucleotide sequence ID" value="NC_014655.1"/>
</dbReference>
<dbReference type="Gene3D" id="1.10.1740.10">
    <property type="match status" value="1"/>
</dbReference>
<reference key="1">
    <citation type="submission" date="2010-11" db="EMBL/GenBank/DDBJ databases">
        <title>The complete genome of Leadbetterella byssophila DSM 17132.</title>
        <authorList>
            <consortium name="US DOE Joint Genome Institute (JGI-PGF)"/>
            <person name="Lucas S."/>
            <person name="Copeland A."/>
            <person name="Lapidus A."/>
            <person name="Glavina del Rio T."/>
            <person name="Dalin E."/>
            <person name="Tice H."/>
            <person name="Bruce D."/>
            <person name="Goodwin L."/>
            <person name="Pitluck S."/>
            <person name="Kyrpides N."/>
            <person name="Mavromatis K."/>
            <person name="Ivanova N."/>
            <person name="Teshima H."/>
            <person name="Brettin T."/>
            <person name="Detter J.C."/>
            <person name="Han C."/>
            <person name="Tapia R."/>
            <person name="Land M."/>
            <person name="Hauser L."/>
            <person name="Markowitz V."/>
            <person name="Cheng J.-F."/>
            <person name="Hugenholtz P."/>
            <person name="Woyke T."/>
            <person name="Wu D."/>
            <person name="Tindall B."/>
            <person name="Pomrenke H.G."/>
            <person name="Brambilla E."/>
            <person name="Klenk H.-P."/>
            <person name="Eisen J.A."/>
        </authorList>
    </citation>
    <scope>NUCLEOTIDE SEQUENCE [LARGE SCALE GENOMIC DNA]</scope>
    <source>
        <strain>DSM 17132</strain>
    </source>
</reference>
<evidence type="ECO:0000313" key="7">
    <source>
        <dbReference type="EMBL" id="ADQ18063.1"/>
    </source>
</evidence>
<keyword evidence="8" id="KW-1185">Reference proteome</keyword>
<dbReference type="PANTHER" id="PTHR43133:SF46">
    <property type="entry name" value="RNA POLYMERASE SIGMA-70 FACTOR ECF SUBFAMILY"/>
    <property type="match status" value="1"/>
</dbReference>
<organism evidence="7 8">
    <name type="scientific">Leadbetterella byssophila (strain DSM 17132 / JCM 16389 / KACC 11308 / NBRC 106382 / 4M15)</name>
    <dbReference type="NCBI Taxonomy" id="649349"/>
    <lineage>
        <taxon>Bacteria</taxon>
        <taxon>Pseudomonadati</taxon>
        <taxon>Bacteroidota</taxon>
        <taxon>Cytophagia</taxon>
        <taxon>Cytophagales</taxon>
        <taxon>Leadbetterellaceae</taxon>
        <taxon>Leadbetterella</taxon>
    </lineage>
</organism>
<evidence type="ECO:0000256" key="1">
    <source>
        <dbReference type="ARBA" id="ARBA00010641"/>
    </source>
</evidence>
<dbReference type="KEGG" id="lby:Lbys_2387"/>
<evidence type="ECO:0000256" key="3">
    <source>
        <dbReference type="ARBA" id="ARBA00023082"/>
    </source>
</evidence>
<dbReference type="InterPro" id="IPR014284">
    <property type="entry name" value="RNA_pol_sigma-70_dom"/>
</dbReference>
<evidence type="ECO:0000259" key="5">
    <source>
        <dbReference type="Pfam" id="PF04542"/>
    </source>
</evidence>
<evidence type="ECO:0000256" key="2">
    <source>
        <dbReference type="ARBA" id="ARBA00023015"/>
    </source>
</evidence>
<dbReference type="STRING" id="649349.Lbys_2387"/>
<dbReference type="Pfam" id="PF04542">
    <property type="entry name" value="Sigma70_r2"/>
    <property type="match status" value="1"/>
</dbReference>
<evidence type="ECO:0000256" key="4">
    <source>
        <dbReference type="ARBA" id="ARBA00023163"/>
    </source>
</evidence>
<proteinExistence type="inferred from homology"/>
<dbReference type="OrthoDB" id="941544at2"/>
<dbReference type="InterPro" id="IPR013324">
    <property type="entry name" value="RNA_pol_sigma_r3/r4-like"/>
</dbReference>
<feature type="domain" description="RNA polymerase sigma factor 70 region 4 type 2" evidence="6">
    <location>
        <begin position="118"/>
        <end position="168"/>
    </location>
</feature>
<dbReference type="Proteomes" id="UP000007435">
    <property type="component" value="Chromosome"/>
</dbReference>
<gene>
    <name evidence="7" type="ordered locus">Lbys_2387</name>
</gene>
<dbReference type="GO" id="GO:0006352">
    <property type="term" value="P:DNA-templated transcription initiation"/>
    <property type="evidence" value="ECO:0007669"/>
    <property type="project" value="InterPro"/>
</dbReference>
<accession>E4RX24</accession>
<dbReference type="Gene3D" id="1.10.10.10">
    <property type="entry name" value="Winged helix-like DNA-binding domain superfamily/Winged helix DNA-binding domain"/>
    <property type="match status" value="1"/>
</dbReference>
<name>E4RX24_LEAB4</name>
<dbReference type="SUPFAM" id="SSF88659">
    <property type="entry name" value="Sigma3 and sigma4 domains of RNA polymerase sigma factors"/>
    <property type="match status" value="1"/>
</dbReference>
<keyword evidence="4" id="KW-0804">Transcription</keyword>
<keyword evidence="3" id="KW-0731">Sigma factor</keyword>
<dbReference type="InterPro" id="IPR013249">
    <property type="entry name" value="RNA_pol_sigma70_r4_t2"/>
</dbReference>
<dbReference type="InterPro" id="IPR036388">
    <property type="entry name" value="WH-like_DNA-bd_sf"/>
</dbReference>
<dbReference type="NCBIfam" id="TIGR02937">
    <property type="entry name" value="sigma70-ECF"/>
    <property type="match status" value="1"/>
</dbReference>
<dbReference type="PANTHER" id="PTHR43133">
    <property type="entry name" value="RNA POLYMERASE ECF-TYPE SIGMA FACTO"/>
    <property type="match status" value="1"/>
</dbReference>
<dbReference type="CDD" id="cd06171">
    <property type="entry name" value="Sigma70_r4"/>
    <property type="match status" value="1"/>
</dbReference>
<comment type="similarity">
    <text evidence="1">Belongs to the sigma-70 factor family. ECF subfamily.</text>
</comment>
<dbReference type="Pfam" id="PF08281">
    <property type="entry name" value="Sigma70_r4_2"/>
    <property type="match status" value="1"/>
</dbReference>
<dbReference type="InterPro" id="IPR039425">
    <property type="entry name" value="RNA_pol_sigma-70-like"/>
</dbReference>
<dbReference type="SUPFAM" id="SSF88946">
    <property type="entry name" value="Sigma2 domain of RNA polymerase sigma factors"/>
    <property type="match status" value="1"/>
</dbReference>
<dbReference type="HOGENOM" id="CLU_047691_3_2_10"/>
<dbReference type="AlphaFoldDB" id="E4RX24"/>
<dbReference type="InterPro" id="IPR013325">
    <property type="entry name" value="RNA_pol_sigma_r2"/>
</dbReference>
<dbReference type="GO" id="GO:0016987">
    <property type="term" value="F:sigma factor activity"/>
    <property type="evidence" value="ECO:0007669"/>
    <property type="project" value="UniProtKB-KW"/>
</dbReference>
<protein>
    <submittedName>
        <fullName evidence="7">RNA polymerase, sigma-24 subunit, ECF subfamily</fullName>
    </submittedName>
</protein>
<keyword evidence="2" id="KW-0805">Transcription regulation</keyword>
<dbReference type="GO" id="GO:0003677">
    <property type="term" value="F:DNA binding"/>
    <property type="evidence" value="ECO:0007669"/>
    <property type="project" value="InterPro"/>
</dbReference>
<reference evidence="7 8" key="2">
    <citation type="journal article" date="2011" name="Stand. Genomic Sci.">
        <title>Complete genome sequence of Leadbetterella byssophila type strain (4M15).</title>
        <authorList>
            <person name="Abt B."/>
            <person name="Teshima H."/>
            <person name="Lucas S."/>
            <person name="Lapidus A."/>
            <person name="Del Rio T.G."/>
            <person name="Nolan M."/>
            <person name="Tice H."/>
            <person name="Cheng J.F."/>
            <person name="Pitluck S."/>
            <person name="Liolios K."/>
            <person name="Pagani I."/>
            <person name="Ivanova N."/>
            <person name="Mavromatis K."/>
            <person name="Pati A."/>
            <person name="Tapia R."/>
            <person name="Han C."/>
            <person name="Goodwin L."/>
            <person name="Chen A."/>
            <person name="Palaniappan K."/>
            <person name="Land M."/>
            <person name="Hauser L."/>
            <person name="Chang Y.J."/>
            <person name="Jeffries C.D."/>
            <person name="Rohde M."/>
            <person name="Goker M."/>
            <person name="Tindall B.J."/>
            <person name="Detter J.C."/>
            <person name="Woyke T."/>
            <person name="Bristow J."/>
            <person name="Eisen J.A."/>
            <person name="Markowitz V."/>
            <person name="Hugenholtz P."/>
            <person name="Klenk H.P."/>
            <person name="Kyrpides N.C."/>
        </authorList>
    </citation>
    <scope>NUCLEOTIDE SEQUENCE [LARGE SCALE GENOMIC DNA]</scope>
    <source>
        <strain evidence="8">DSM 17132 / JCM 16389 / KACC 11308 / NBRC 106382 / 4M15</strain>
    </source>
</reference>
<dbReference type="eggNOG" id="COG1595">
    <property type="taxonomic scope" value="Bacteria"/>
</dbReference>
<feature type="domain" description="RNA polymerase sigma-70 region 2" evidence="5">
    <location>
        <begin position="29"/>
        <end position="95"/>
    </location>
</feature>
<dbReference type="InterPro" id="IPR007627">
    <property type="entry name" value="RNA_pol_sigma70_r2"/>
</dbReference>